<evidence type="ECO:0000313" key="2">
    <source>
        <dbReference type="Proteomes" id="UP001196413"/>
    </source>
</evidence>
<dbReference type="AlphaFoldDB" id="A0AAD5MS88"/>
<protein>
    <submittedName>
        <fullName evidence="1">Uncharacterized protein</fullName>
    </submittedName>
</protein>
<comment type="caution">
    <text evidence="1">The sequence shown here is derived from an EMBL/GenBank/DDBJ whole genome shotgun (WGS) entry which is preliminary data.</text>
</comment>
<accession>A0AAD5MS88</accession>
<keyword evidence="2" id="KW-1185">Reference proteome</keyword>
<dbReference type="EMBL" id="JAHQIW010004271">
    <property type="protein sequence ID" value="KAJ1361778.1"/>
    <property type="molecule type" value="Genomic_DNA"/>
</dbReference>
<reference evidence="1" key="1">
    <citation type="submission" date="2021-06" db="EMBL/GenBank/DDBJ databases">
        <title>Parelaphostrongylus tenuis whole genome reference sequence.</title>
        <authorList>
            <person name="Garwood T.J."/>
            <person name="Larsen P.A."/>
            <person name="Fountain-Jones N.M."/>
            <person name="Garbe J.R."/>
            <person name="Macchietto M.G."/>
            <person name="Kania S.A."/>
            <person name="Gerhold R.W."/>
            <person name="Richards J.E."/>
            <person name="Wolf T.M."/>
        </authorList>
    </citation>
    <scope>NUCLEOTIDE SEQUENCE</scope>
    <source>
        <strain evidence="1">MNPRO001-30</strain>
        <tissue evidence="1">Meninges</tissue>
    </source>
</reference>
<evidence type="ECO:0000313" key="1">
    <source>
        <dbReference type="EMBL" id="KAJ1361778.1"/>
    </source>
</evidence>
<name>A0AAD5MS88_PARTN</name>
<proteinExistence type="predicted"/>
<organism evidence="1 2">
    <name type="scientific">Parelaphostrongylus tenuis</name>
    <name type="common">Meningeal worm</name>
    <dbReference type="NCBI Taxonomy" id="148309"/>
    <lineage>
        <taxon>Eukaryota</taxon>
        <taxon>Metazoa</taxon>
        <taxon>Ecdysozoa</taxon>
        <taxon>Nematoda</taxon>
        <taxon>Chromadorea</taxon>
        <taxon>Rhabditida</taxon>
        <taxon>Rhabditina</taxon>
        <taxon>Rhabditomorpha</taxon>
        <taxon>Strongyloidea</taxon>
        <taxon>Metastrongylidae</taxon>
        <taxon>Parelaphostrongylus</taxon>
    </lineage>
</organism>
<gene>
    <name evidence="1" type="ORF">KIN20_021115</name>
</gene>
<sequence length="56" mass="6385">MSRSTWLCVLDEDKFKELDDVQVLPHPVYDPDVALADHGFFLTMQTPLNAVDLNHS</sequence>
<dbReference type="Proteomes" id="UP001196413">
    <property type="component" value="Unassembled WGS sequence"/>
</dbReference>